<dbReference type="Gene3D" id="1.10.10.10">
    <property type="entry name" value="Winged helix-like DNA-binding domain superfamily/Winged helix DNA-binding domain"/>
    <property type="match status" value="1"/>
</dbReference>
<dbReference type="KEGG" id="hdh:G5B40_09665"/>
<dbReference type="AlphaFoldDB" id="A0A7L5C1G0"/>
<dbReference type="InterPro" id="IPR036390">
    <property type="entry name" value="WH_DNA-bd_sf"/>
</dbReference>
<dbReference type="PROSITE" id="PS51063">
    <property type="entry name" value="HTH_CRP_2"/>
    <property type="match status" value="1"/>
</dbReference>
<dbReference type="Pfam" id="PF13545">
    <property type="entry name" value="HTH_Crp_2"/>
    <property type="match status" value="1"/>
</dbReference>
<gene>
    <name evidence="6" type="ORF">G5B40_09665</name>
</gene>
<dbReference type="EMBL" id="CP049056">
    <property type="protein sequence ID" value="QIE55689.1"/>
    <property type="molecule type" value="Genomic_DNA"/>
</dbReference>
<accession>A0A7L5C1G0</accession>
<dbReference type="InterPro" id="IPR018490">
    <property type="entry name" value="cNMP-bd_dom_sf"/>
</dbReference>
<evidence type="ECO:0000256" key="1">
    <source>
        <dbReference type="ARBA" id="ARBA00023015"/>
    </source>
</evidence>
<dbReference type="SUPFAM" id="SSF46785">
    <property type="entry name" value="Winged helix' DNA-binding domain"/>
    <property type="match status" value="1"/>
</dbReference>
<dbReference type="CDD" id="cd00038">
    <property type="entry name" value="CAP_ED"/>
    <property type="match status" value="1"/>
</dbReference>
<dbReference type="Pfam" id="PF00027">
    <property type="entry name" value="cNMP_binding"/>
    <property type="match status" value="1"/>
</dbReference>
<dbReference type="SUPFAM" id="SSF51206">
    <property type="entry name" value="cAMP-binding domain-like"/>
    <property type="match status" value="1"/>
</dbReference>
<dbReference type="GO" id="GO:0003677">
    <property type="term" value="F:DNA binding"/>
    <property type="evidence" value="ECO:0007669"/>
    <property type="project" value="UniProtKB-KW"/>
</dbReference>
<evidence type="ECO:0000259" key="4">
    <source>
        <dbReference type="PROSITE" id="PS50042"/>
    </source>
</evidence>
<proteinExistence type="predicted"/>
<evidence type="ECO:0000256" key="2">
    <source>
        <dbReference type="ARBA" id="ARBA00023125"/>
    </source>
</evidence>
<dbReference type="InterPro" id="IPR000595">
    <property type="entry name" value="cNMP-bd_dom"/>
</dbReference>
<dbReference type="SMART" id="SM00419">
    <property type="entry name" value="HTH_CRP"/>
    <property type="match status" value="1"/>
</dbReference>
<dbReference type="InterPro" id="IPR012318">
    <property type="entry name" value="HTH_CRP"/>
</dbReference>
<reference evidence="6 7" key="1">
    <citation type="submission" date="2020-02" db="EMBL/GenBank/DDBJ databases">
        <title>complete genome sequence of Rhodobacteraceae bacterium.</title>
        <authorList>
            <person name="Park J."/>
            <person name="Kim Y.-S."/>
            <person name="Kim K.-H."/>
        </authorList>
    </citation>
    <scope>NUCLEOTIDE SEQUENCE [LARGE SCALE GENOMIC DNA]</scope>
    <source>
        <strain evidence="6 7">RR4-56</strain>
    </source>
</reference>
<dbReference type="PROSITE" id="PS50042">
    <property type="entry name" value="CNMP_BINDING_3"/>
    <property type="match status" value="1"/>
</dbReference>
<sequence>MSVHCQKCPLRRRPAFKQLTEDELSFMDSFKMGELHVDAGAPVILEGSNSPHFYTVLRGAGMRDKGLADGRRQVVNFIFPGDLVGLQSGLLGEMKHGVEAVSDMALCVFSRERLWELFRQHPERAYDVTWLAATEERSLGEALLSVGRRAAKERIAQLLIYMLRRAVESGFTKDEARMRFPFRQQDLADAAGLSSVHTNKTLQALRRQGMIRLDAGELEILKPAALGELAEYSEPVDPPGRPLL</sequence>
<name>A0A7L5C1G0_9RHOB</name>
<dbReference type="Gene3D" id="2.60.120.10">
    <property type="entry name" value="Jelly Rolls"/>
    <property type="match status" value="1"/>
</dbReference>
<dbReference type="GO" id="GO:0005829">
    <property type="term" value="C:cytosol"/>
    <property type="evidence" value="ECO:0007669"/>
    <property type="project" value="TreeGrafter"/>
</dbReference>
<keyword evidence="1" id="KW-0805">Transcription regulation</keyword>
<keyword evidence="7" id="KW-1185">Reference proteome</keyword>
<feature type="domain" description="Cyclic nucleotide-binding" evidence="4">
    <location>
        <begin position="15"/>
        <end position="85"/>
    </location>
</feature>
<evidence type="ECO:0000313" key="7">
    <source>
        <dbReference type="Proteomes" id="UP000503336"/>
    </source>
</evidence>
<dbReference type="Proteomes" id="UP000503336">
    <property type="component" value="Chromosome"/>
</dbReference>
<dbReference type="RefSeq" id="WP_165097940.1">
    <property type="nucleotide sequence ID" value="NZ_CP049056.1"/>
</dbReference>
<protein>
    <submittedName>
        <fullName evidence="6">Crp/Fnr family transcriptional regulator</fullName>
    </submittedName>
</protein>
<feature type="domain" description="HTH crp-type" evidence="5">
    <location>
        <begin position="149"/>
        <end position="224"/>
    </location>
</feature>
<dbReference type="InterPro" id="IPR014710">
    <property type="entry name" value="RmlC-like_jellyroll"/>
</dbReference>
<dbReference type="InterPro" id="IPR036388">
    <property type="entry name" value="WH-like_DNA-bd_sf"/>
</dbReference>
<dbReference type="InterPro" id="IPR050397">
    <property type="entry name" value="Env_Response_Regulators"/>
</dbReference>
<evidence type="ECO:0000259" key="5">
    <source>
        <dbReference type="PROSITE" id="PS51063"/>
    </source>
</evidence>
<organism evidence="6 7">
    <name type="scientific">Pikeienuella piscinae</name>
    <dbReference type="NCBI Taxonomy" id="2748098"/>
    <lineage>
        <taxon>Bacteria</taxon>
        <taxon>Pseudomonadati</taxon>
        <taxon>Pseudomonadota</taxon>
        <taxon>Alphaproteobacteria</taxon>
        <taxon>Rhodobacterales</taxon>
        <taxon>Paracoccaceae</taxon>
        <taxon>Pikeienuella</taxon>
    </lineage>
</organism>
<keyword evidence="3" id="KW-0804">Transcription</keyword>
<dbReference type="PANTHER" id="PTHR24567">
    <property type="entry name" value="CRP FAMILY TRANSCRIPTIONAL REGULATORY PROTEIN"/>
    <property type="match status" value="1"/>
</dbReference>
<evidence type="ECO:0000313" key="6">
    <source>
        <dbReference type="EMBL" id="QIE55689.1"/>
    </source>
</evidence>
<keyword evidence="2" id="KW-0238">DNA-binding</keyword>
<evidence type="ECO:0000256" key="3">
    <source>
        <dbReference type="ARBA" id="ARBA00023163"/>
    </source>
</evidence>
<dbReference type="GO" id="GO:0003700">
    <property type="term" value="F:DNA-binding transcription factor activity"/>
    <property type="evidence" value="ECO:0007669"/>
    <property type="project" value="TreeGrafter"/>
</dbReference>
<dbReference type="PANTHER" id="PTHR24567:SF68">
    <property type="entry name" value="DNA-BINDING TRANSCRIPTIONAL DUAL REGULATOR CRP"/>
    <property type="match status" value="1"/>
</dbReference>